<keyword evidence="4 6" id="KW-0653">Protein transport</keyword>
<dbReference type="InterPro" id="IPR012977">
    <property type="entry name" value="SDA1_N"/>
</dbReference>
<feature type="domain" description="SDA1 middle" evidence="8">
    <location>
        <begin position="557"/>
        <end position="722"/>
    </location>
</feature>
<dbReference type="InterPro" id="IPR048292">
    <property type="entry name" value="SDA1_C"/>
</dbReference>
<reference evidence="11" key="1">
    <citation type="submission" date="2014-08" db="EMBL/GenBank/DDBJ databases">
        <authorList>
            <person name="Sharma Rahul"/>
            <person name="Thines Marco"/>
        </authorList>
    </citation>
    <scope>NUCLEOTIDE SEQUENCE</scope>
</reference>
<evidence type="ECO:0000313" key="11">
    <source>
        <dbReference type="EMBL" id="CDZ98856.1"/>
    </source>
</evidence>
<proteinExistence type="inferred from homology"/>
<keyword evidence="3 6" id="KW-0690">Ribosome biogenesis</keyword>
<accession>A0A0F7SIR8</accession>
<dbReference type="AlphaFoldDB" id="A0A0F7SIR8"/>
<dbReference type="GO" id="GO:0015031">
    <property type="term" value="P:protein transport"/>
    <property type="evidence" value="ECO:0007669"/>
    <property type="project" value="UniProtKB-KW"/>
</dbReference>
<evidence type="ECO:0000256" key="2">
    <source>
        <dbReference type="ARBA" id="ARBA00022448"/>
    </source>
</evidence>
<dbReference type="PANTHER" id="PTHR12730">
    <property type="entry name" value="HSDA/SDA1-RELATED"/>
    <property type="match status" value="1"/>
</dbReference>
<evidence type="ECO:0000256" key="5">
    <source>
        <dbReference type="ARBA" id="ARBA00023242"/>
    </source>
</evidence>
<feature type="compositionally biased region" description="Acidic residues" evidence="7">
    <location>
        <begin position="539"/>
        <end position="553"/>
    </location>
</feature>
<evidence type="ECO:0000256" key="6">
    <source>
        <dbReference type="RuleBase" id="RU365057"/>
    </source>
</evidence>
<feature type="compositionally biased region" description="Acidic residues" evidence="7">
    <location>
        <begin position="602"/>
        <end position="620"/>
    </location>
</feature>
<feature type="region of interest" description="Disordered" evidence="7">
    <location>
        <begin position="682"/>
        <end position="790"/>
    </location>
</feature>
<sequence>MGGMARHNGRGALLTSNLPQLQNLIKRDPAGYKEEFLAQWNHYESMRRLFELNPDEEGGRFREVLGFIAQVSQCYPAETKEFPSHLSSLLLDHHATLSPDTRKSIIQNLIMLRNKDVIQSIDLLRTLFPLLSILTSSQLRSSIRKTILTDIRTANAKTKNHKLNRMVQALLFGMVERGMGGDAEGSRVKGKGKKIQQDAKGGEAMWAVVLVKELWRKGVWNDPKSVAIVALACNHPNTKVQSAAIHFFLGSENEEEDSEDEVDEGPDLRKLQHQAIINKKTKSRDKALRAAVKTKGQKRRENAANAGVTPNFPALQLLNDPQSFGEKLYDGMSKHDKVYALEHKVLIMQLLSRVMGAHKLCILGFYSYIIKYLTYHQLSITLILVSLAQSVHDLTPPDVLTPVIRKIATEFVHPGVGSEVVAAGLNGIREICRRQPWCMEEDLLGDLIEYRKSRDKGVVTAARGLLQLFREVNPGLLKRRERGKAASMGLTSDQVPEFGHQKSAPSGIDGLELLEDYLKKQSAEGDGDEAGSQAGSDAGWDDWEAESEAESDDSGGWQNVMSDSEDEVDISDSDDDEEEKTRREKKRAFREKRSRDLNALQEAEEDNENMQDSDADEEEEKEKVSLAAPAETRFSALASQKILTPADFALLNTLRIAAATEAANAGGGSAAKRKLALLEANKKTNSSGAQDDEVFLSEGDILGPRKRAKENYEERMARIAEGREGREKFGSAKGKKKAEAYTSSTNKDKRKNKPLMMAVHSRGVVMKKKQSLREKQQNLRKHIEKQKSAF</sequence>
<evidence type="ECO:0000256" key="3">
    <source>
        <dbReference type="ARBA" id="ARBA00022517"/>
    </source>
</evidence>
<dbReference type="Pfam" id="PF08158">
    <property type="entry name" value="SDA1_HEAT"/>
    <property type="match status" value="2"/>
</dbReference>
<comment type="function">
    <text evidence="6">Required for 60S pre-ribosomal subunits export to the cytoplasm.</text>
</comment>
<evidence type="ECO:0000256" key="4">
    <source>
        <dbReference type="ARBA" id="ARBA00022927"/>
    </source>
</evidence>
<evidence type="ECO:0000259" key="8">
    <source>
        <dbReference type="Pfam" id="PF05285"/>
    </source>
</evidence>
<dbReference type="GO" id="GO:0042273">
    <property type="term" value="P:ribosomal large subunit biogenesis"/>
    <property type="evidence" value="ECO:0007669"/>
    <property type="project" value="UniProtKB-UniRule"/>
</dbReference>
<name>A0A0F7SIR8_PHARH</name>
<evidence type="ECO:0000256" key="1">
    <source>
        <dbReference type="ARBA" id="ARBA00005783"/>
    </source>
</evidence>
<feature type="region of interest" description="Disordered" evidence="7">
    <location>
        <begin position="480"/>
        <end position="506"/>
    </location>
</feature>
<dbReference type="Pfam" id="PF21638">
    <property type="entry name" value="SDA1_C"/>
    <property type="match status" value="1"/>
</dbReference>
<organism evidence="11">
    <name type="scientific">Phaffia rhodozyma</name>
    <name type="common">Yeast</name>
    <name type="synonym">Xanthophyllomyces dendrorhous</name>
    <dbReference type="NCBI Taxonomy" id="264483"/>
    <lineage>
        <taxon>Eukaryota</taxon>
        <taxon>Fungi</taxon>
        <taxon>Dikarya</taxon>
        <taxon>Basidiomycota</taxon>
        <taxon>Agaricomycotina</taxon>
        <taxon>Tremellomycetes</taxon>
        <taxon>Cystofilobasidiales</taxon>
        <taxon>Mrakiaceae</taxon>
        <taxon>Phaffia</taxon>
    </lineage>
</organism>
<dbReference type="InterPro" id="IPR027312">
    <property type="entry name" value="Sda1"/>
</dbReference>
<feature type="region of interest" description="Disordered" evidence="7">
    <location>
        <begin position="522"/>
        <end position="627"/>
    </location>
</feature>
<dbReference type="EMBL" id="LN483345">
    <property type="protein sequence ID" value="CDZ98856.1"/>
    <property type="molecule type" value="Genomic_DNA"/>
</dbReference>
<dbReference type="Pfam" id="PF05285">
    <property type="entry name" value="SDA1_dom"/>
    <property type="match status" value="1"/>
</dbReference>
<feature type="domain" description="SDA1 C-terminal" evidence="10">
    <location>
        <begin position="743"/>
        <end position="787"/>
    </location>
</feature>
<protein>
    <recommendedName>
        <fullName evidence="6">Protein SDA1</fullName>
    </recommendedName>
</protein>
<evidence type="ECO:0000259" key="10">
    <source>
        <dbReference type="Pfam" id="PF21638"/>
    </source>
</evidence>
<keyword evidence="2 6" id="KW-0813">Transport</keyword>
<feature type="domain" description="SDA1 N-terminal" evidence="9">
    <location>
        <begin position="67"/>
        <end position="177"/>
    </location>
</feature>
<feature type="domain" description="SDA1 N-terminal" evidence="9">
    <location>
        <begin position="197"/>
        <end position="454"/>
    </location>
</feature>
<dbReference type="InterPro" id="IPR007949">
    <property type="entry name" value="SDA1_MD"/>
</dbReference>
<dbReference type="PANTHER" id="PTHR12730:SF0">
    <property type="entry name" value="PROTEIN SDA1 HOMOLOG"/>
    <property type="match status" value="1"/>
</dbReference>
<dbReference type="GO" id="GO:0000055">
    <property type="term" value="P:ribosomal large subunit export from nucleus"/>
    <property type="evidence" value="ECO:0007669"/>
    <property type="project" value="UniProtKB-UniRule"/>
</dbReference>
<dbReference type="GO" id="GO:0005730">
    <property type="term" value="C:nucleolus"/>
    <property type="evidence" value="ECO:0007669"/>
    <property type="project" value="UniProtKB-SubCell"/>
</dbReference>
<feature type="compositionally biased region" description="Basic and acidic residues" evidence="7">
    <location>
        <begin position="709"/>
        <end position="730"/>
    </location>
</feature>
<evidence type="ECO:0000259" key="9">
    <source>
        <dbReference type="Pfam" id="PF08158"/>
    </source>
</evidence>
<comment type="subcellular location">
    <subcellularLocation>
        <location evidence="6">Nucleus</location>
        <location evidence="6">Nucleolus</location>
    </subcellularLocation>
</comment>
<feature type="compositionally biased region" description="Acidic residues" evidence="7">
    <location>
        <begin position="563"/>
        <end position="578"/>
    </location>
</feature>
<keyword evidence="5 6" id="KW-0539">Nucleus</keyword>
<evidence type="ECO:0000256" key="7">
    <source>
        <dbReference type="SAM" id="MobiDB-lite"/>
    </source>
</evidence>
<comment type="similarity">
    <text evidence="1 6">Belongs to the SDA1 family.</text>
</comment>